<name>A0AAX3YWJ0_9ENTR</name>
<dbReference type="Proteomes" id="UP001229386">
    <property type="component" value="Chromosome"/>
</dbReference>
<sequence length="68" mass="7821">MDDLTLRYYDAEMRYFLEVREEFAQAHPEQAESSMRPDVIKSQLQQKMDQLLADLIVLDPASSAVLCG</sequence>
<evidence type="ECO:0000313" key="2">
    <source>
        <dbReference type="Proteomes" id="UP001229386"/>
    </source>
</evidence>
<accession>A0AAX3YWJ0</accession>
<reference evidence="1" key="1">
    <citation type="journal article" date="2023" name="J. Antimicrob. Chemother.">
        <title>Emergence of OXA-48-producing Enterobacter hormaechei in a Swiss companion animal clinic and their genetic relationship to clinical human isolates.</title>
        <authorList>
            <person name="Dona V."/>
            <person name="Nordmann P."/>
            <person name="Kittl S."/>
            <person name="Schuller S."/>
            <person name="Bouvier M."/>
            <person name="Poirel L."/>
            <person name="Endimiani A."/>
            <person name="Perreten V."/>
        </authorList>
    </citation>
    <scope>NUCLEOTIDE SEQUENCE</scope>
    <source>
        <strain evidence="1">Ehh_25</strain>
    </source>
</reference>
<dbReference type="AlphaFoldDB" id="A0AAX3YWJ0"/>
<protein>
    <submittedName>
        <fullName evidence="1">Uncharacterized protein</fullName>
    </submittedName>
</protein>
<proteinExistence type="predicted"/>
<organism evidence="1 2">
    <name type="scientific">Enterobacter hormaechei</name>
    <dbReference type="NCBI Taxonomy" id="158836"/>
    <lineage>
        <taxon>Bacteria</taxon>
        <taxon>Pseudomonadati</taxon>
        <taxon>Pseudomonadota</taxon>
        <taxon>Gammaproteobacteria</taxon>
        <taxon>Enterobacterales</taxon>
        <taxon>Enterobacteriaceae</taxon>
        <taxon>Enterobacter</taxon>
        <taxon>Enterobacter cloacae complex</taxon>
    </lineage>
</organism>
<gene>
    <name evidence="1" type="ORF">QPR60_11860</name>
</gene>
<evidence type="ECO:0000313" key="1">
    <source>
        <dbReference type="EMBL" id="WMB09314.1"/>
    </source>
</evidence>
<dbReference type="EMBL" id="CP126746">
    <property type="protein sequence ID" value="WMB09314.1"/>
    <property type="molecule type" value="Genomic_DNA"/>
</dbReference>